<protein>
    <submittedName>
        <fullName evidence="2">Unannotated protein</fullName>
    </submittedName>
</protein>
<dbReference type="Gene3D" id="3.30.428.10">
    <property type="entry name" value="HIT-like"/>
    <property type="match status" value="1"/>
</dbReference>
<dbReference type="Pfam" id="PF01230">
    <property type="entry name" value="HIT"/>
    <property type="match status" value="1"/>
</dbReference>
<dbReference type="EMBL" id="CAEZTJ010000024">
    <property type="protein sequence ID" value="CAB4562982.1"/>
    <property type="molecule type" value="Genomic_DNA"/>
</dbReference>
<dbReference type="InterPro" id="IPR011146">
    <property type="entry name" value="HIT-like"/>
</dbReference>
<gene>
    <name evidence="2" type="ORF">UFOPK1650_00293</name>
</gene>
<reference evidence="2" key="1">
    <citation type="submission" date="2020-05" db="EMBL/GenBank/DDBJ databases">
        <authorList>
            <person name="Chiriac C."/>
            <person name="Salcher M."/>
            <person name="Ghai R."/>
            <person name="Kavagutti S V."/>
        </authorList>
    </citation>
    <scope>NUCLEOTIDE SEQUENCE</scope>
</reference>
<accession>A0A6J6DFX6</accession>
<dbReference type="PROSITE" id="PS00892">
    <property type="entry name" value="HIT_1"/>
    <property type="match status" value="1"/>
</dbReference>
<dbReference type="SUPFAM" id="SSF54197">
    <property type="entry name" value="HIT-like"/>
    <property type="match status" value="1"/>
</dbReference>
<evidence type="ECO:0000313" key="2">
    <source>
        <dbReference type="EMBL" id="CAB4562982.1"/>
    </source>
</evidence>
<dbReference type="PROSITE" id="PS51084">
    <property type="entry name" value="HIT_2"/>
    <property type="match status" value="1"/>
</dbReference>
<dbReference type="GO" id="GO:0003824">
    <property type="term" value="F:catalytic activity"/>
    <property type="evidence" value="ECO:0007669"/>
    <property type="project" value="InterPro"/>
</dbReference>
<dbReference type="InterPro" id="IPR036265">
    <property type="entry name" value="HIT-like_sf"/>
</dbReference>
<evidence type="ECO:0000259" key="1">
    <source>
        <dbReference type="PROSITE" id="PS51084"/>
    </source>
</evidence>
<dbReference type="PRINTS" id="PR00332">
    <property type="entry name" value="HISTRIAD"/>
</dbReference>
<organism evidence="2">
    <name type="scientific">freshwater metagenome</name>
    <dbReference type="NCBI Taxonomy" id="449393"/>
    <lineage>
        <taxon>unclassified sequences</taxon>
        <taxon>metagenomes</taxon>
        <taxon>ecological metagenomes</taxon>
    </lineage>
</organism>
<dbReference type="InterPro" id="IPR019808">
    <property type="entry name" value="Histidine_triad_CS"/>
</dbReference>
<name>A0A6J6DFX6_9ZZZZ</name>
<dbReference type="PANTHER" id="PTHR23089">
    <property type="entry name" value="HISTIDINE TRIAD HIT PROTEIN"/>
    <property type="match status" value="1"/>
</dbReference>
<dbReference type="InterPro" id="IPR001310">
    <property type="entry name" value="Histidine_triad_HIT"/>
</dbReference>
<proteinExistence type="predicted"/>
<dbReference type="AlphaFoldDB" id="A0A6J6DFX6"/>
<feature type="domain" description="HIT" evidence="1">
    <location>
        <begin position="4"/>
        <end position="111"/>
    </location>
</feature>
<sequence>MDCLFCKFASGDIPVDKVAENDVAFAINDINPVAPTHILVIPKVHHENAVASSMDDPTRLAALFSLVDEIVRRDGIDGYRTLFNTGASAGQSVFHTHLHLIAGRPFGWPPG</sequence>